<protein>
    <submittedName>
        <fullName evidence="2">Uncharacterized protein</fullName>
    </submittedName>
</protein>
<keyword evidence="1" id="KW-1133">Transmembrane helix</keyword>
<keyword evidence="1" id="KW-0472">Membrane</keyword>
<sequence>MHVYLLKRGKSERFLTALLKSRLSAFYFSFVLAVAWNVNWILQSNLATYSMLSSDPQHLSEISDIEPLTSAAPGHWKKQ</sequence>
<keyword evidence="3" id="KW-1185">Reference proteome</keyword>
<dbReference type="AlphaFoldDB" id="A0AA35KJR7"/>
<evidence type="ECO:0000313" key="3">
    <source>
        <dbReference type="Proteomes" id="UP001178461"/>
    </source>
</evidence>
<proteinExistence type="predicted"/>
<reference evidence="2" key="1">
    <citation type="submission" date="2022-12" db="EMBL/GenBank/DDBJ databases">
        <authorList>
            <person name="Alioto T."/>
            <person name="Alioto T."/>
            <person name="Gomez Garrido J."/>
        </authorList>
    </citation>
    <scope>NUCLEOTIDE SEQUENCE</scope>
</reference>
<organism evidence="2 3">
    <name type="scientific">Podarcis lilfordi</name>
    <name type="common">Lilford's wall lizard</name>
    <dbReference type="NCBI Taxonomy" id="74358"/>
    <lineage>
        <taxon>Eukaryota</taxon>
        <taxon>Metazoa</taxon>
        <taxon>Chordata</taxon>
        <taxon>Craniata</taxon>
        <taxon>Vertebrata</taxon>
        <taxon>Euteleostomi</taxon>
        <taxon>Lepidosauria</taxon>
        <taxon>Squamata</taxon>
        <taxon>Bifurcata</taxon>
        <taxon>Unidentata</taxon>
        <taxon>Episquamata</taxon>
        <taxon>Laterata</taxon>
        <taxon>Lacertibaenia</taxon>
        <taxon>Lacertidae</taxon>
        <taxon>Podarcis</taxon>
    </lineage>
</organism>
<gene>
    <name evidence="2" type="ORF">PODLI_1B042486</name>
</gene>
<accession>A0AA35KJR7</accession>
<feature type="transmembrane region" description="Helical" evidence="1">
    <location>
        <begin position="21"/>
        <end position="42"/>
    </location>
</feature>
<evidence type="ECO:0000256" key="1">
    <source>
        <dbReference type="SAM" id="Phobius"/>
    </source>
</evidence>
<keyword evidence="1" id="KW-0812">Transmembrane</keyword>
<name>A0AA35KJR7_9SAUR</name>
<dbReference type="Proteomes" id="UP001178461">
    <property type="component" value="Chromosome 7"/>
</dbReference>
<evidence type="ECO:0000313" key="2">
    <source>
        <dbReference type="EMBL" id="CAI5779445.1"/>
    </source>
</evidence>
<dbReference type="EMBL" id="OX395132">
    <property type="protein sequence ID" value="CAI5779445.1"/>
    <property type="molecule type" value="Genomic_DNA"/>
</dbReference>